<dbReference type="Pfam" id="PF02624">
    <property type="entry name" value="YcaO"/>
    <property type="match status" value="1"/>
</dbReference>
<accession>A0A1I4DFA8</accession>
<dbReference type="STRING" id="115433.SAMN05421835_14623"/>
<evidence type="ECO:0000259" key="1">
    <source>
        <dbReference type="PROSITE" id="PS51664"/>
    </source>
</evidence>
<name>A0A1I4DFA8_9PSEU</name>
<feature type="domain" description="YcaO" evidence="1">
    <location>
        <begin position="57"/>
        <end position="405"/>
    </location>
</feature>
<keyword evidence="2" id="KW-0689">Ribosomal protein</keyword>
<dbReference type="PANTHER" id="PTHR37809">
    <property type="entry name" value="RIBOSOMAL PROTEIN S12 METHYLTHIOTRANSFERASE ACCESSORY FACTOR YCAO"/>
    <property type="match status" value="1"/>
</dbReference>
<dbReference type="AlphaFoldDB" id="A0A1I4DFA8"/>
<keyword evidence="2" id="KW-0687">Ribonucleoprotein</keyword>
<dbReference type="GO" id="GO:0016740">
    <property type="term" value="F:transferase activity"/>
    <property type="evidence" value="ECO:0007669"/>
    <property type="project" value="UniProtKB-KW"/>
</dbReference>
<reference evidence="2 3" key="1">
    <citation type="submission" date="2016-10" db="EMBL/GenBank/DDBJ databases">
        <authorList>
            <person name="de Groot N.N."/>
        </authorList>
    </citation>
    <scope>NUCLEOTIDE SEQUENCE [LARGE SCALE GENOMIC DNA]</scope>
    <source>
        <strain evidence="2 3">DSM 44468</strain>
    </source>
</reference>
<keyword evidence="3" id="KW-1185">Reference proteome</keyword>
<proteinExistence type="predicted"/>
<dbReference type="InterPro" id="IPR003776">
    <property type="entry name" value="YcaO-like_dom"/>
</dbReference>
<dbReference type="PROSITE" id="PS51664">
    <property type="entry name" value="YCAO"/>
    <property type="match status" value="1"/>
</dbReference>
<dbReference type="Proteomes" id="UP000199025">
    <property type="component" value="Unassembled WGS sequence"/>
</dbReference>
<dbReference type="GO" id="GO:0005840">
    <property type="term" value="C:ribosome"/>
    <property type="evidence" value="ECO:0007669"/>
    <property type="project" value="UniProtKB-KW"/>
</dbReference>
<evidence type="ECO:0000313" key="3">
    <source>
        <dbReference type="Proteomes" id="UP000199025"/>
    </source>
</evidence>
<dbReference type="Gene3D" id="3.30.1330.230">
    <property type="match status" value="1"/>
</dbReference>
<organism evidence="2 3">
    <name type="scientific">Amycolatopsis sacchari</name>
    <dbReference type="NCBI Taxonomy" id="115433"/>
    <lineage>
        <taxon>Bacteria</taxon>
        <taxon>Bacillati</taxon>
        <taxon>Actinomycetota</taxon>
        <taxon>Actinomycetes</taxon>
        <taxon>Pseudonocardiales</taxon>
        <taxon>Pseudonocardiaceae</taxon>
        <taxon>Amycolatopsis</taxon>
    </lineage>
</organism>
<evidence type="ECO:0000313" key="2">
    <source>
        <dbReference type="EMBL" id="SFK92414.1"/>
    </source>
</evidence>
<dbReference type="EMBL" id="FORP01000046">
    <property type="protein sequence ID" value="SFK92414.1"/>
    <property type="molecule type" value="Genomic_DNA"/>
</dbReference>
<protein>
    <submittedName>
        <fullName evidence="2">Ribosomal protein S12 methylthiotransferase accessory factor</fullName>
    </submittedName>
</protein>
<gene>
    <name evidence="2" type="ORF">SAMN05421835_14623</name>
</gene>
<sequence length="405" mass="44319">MLDLIRTLDPANGLARQWRVSPPPVTDPPLWSLAVDIGGLAVRGRTEEDYPVHTVGAYGVSRTDTMSRAAGEAVERFALFPREHGPEARTATAAELGEHAFDFARYRLGDPAAAGERLRWYRGRWLDTGQPVWLPAGLVDYPVAEEWFDPTPSGAAAGPSEEFALRAAMLELIERDAVGIAWAAELTLQEYDVEAELALARPGADWRHLARLHRWALNHGLRPRLLRVPGPPGLHCVLAAVLDGPSLGAVGAKAHPDPGRALLVALQESLQIRDALRKLRAGWGGGVPEVVRDDLDRARLWLTEPAAAELARRLRDLPPVPPGAPAPEPVDLLSTVVRDGGRPAVVDLTGRLPEAHRVMGWHAVKVVVAGYQALRMDERCEFTWQRERLVRAGARTPNPFPHPLI</sequence>
<dbReference type="PANTHER" id="PTHR37809:SF1">
    <property type="entry name" value="RIBOSOMAL PROTEIN S12 METHYLTHIOTRANSFERASE ACCESSORY FACTOR YCAO"/>
    <property type="match status" value="1"/>
</dbReference>
<keyword evidence="2" id="KW-0808">Transferase</keyword>
<dbReference type="RefSeq" id="WP_143250024.1">
    <property type="nucleotide sequence ID" value="NZ_CBDQZW010000077.1"/>
</dbReference>
<dbReference type="OrthoDB" id="2379922at2"/>